<dbReference type="Proteomes" id="UP000011058">
    <property type="component" value="Chromosome"/>
</dbReference>
<dbReference type="RefSeq" id="WP_015331170.1">
    <property type="nucleotide sequence ID" value="NC_020054.1"/>
</dbReference>
<name>I0K7G8_9BACT</name>
<dbReference type="OrthoDB" id="9773730at2"/>
<evidence type="ECO:0000256" key="3">
    <source>
        <dbReference type="ARBA" id="ARBA00022692"/>
    </source>
</evidence>
<feature type="transmembrane region" description="Helical" evidence="6">
    <location>
        <begin position="234"/>
        <end position="260"/>
    </location>
</feature>
<proteinExistence type="inferred from homology"/>
<protein>
    <submittedName>
        <fullName evidence="7">Uncharacterized protein</fullName>
    </submittedName>
</protein>
<evidence type="ECO:0000256" key="4">
    <source>
        <dbReference type="ARBA" id="ARBA00022989"/>
    </source>
</evidence>
<evidence type="ECO:0000256" key="1">
    <source>
        <dbReference type="ARBA" id="ARBA00004141"/>
    </source>
</evidence>
<dbReference type="PANTHER" id="PTHR21716">
    <property type="entry name" value="TRANSMEMBRANE PROTEIN"/>
    <property type="match status" value="1"/>
</dbReference>
<evidence type="ECO:0000256" key="5">
    <source>
        <dbReference type="ARBA" id="ARBA00023136"/>
    </source>
</evidence>
<feature type="transmembrane region" description="Helical" evidence="6">
    <location>
        <begin position="207"/>
        <end position="228"/>
    </location>
</feature>
<gene>
    <name evidence="7" type="ORF">FAES_2062</name>
</gene>
<evidence type="ECO:0000313" key="7">
    <source>
        <dbReference type="EMBL" id="CCH00071.1"/>
    </source>
</evidence>
<accession>I0K7G8</accession>
<dbReference type="PANTHER" id="PTHR21716:SF4">
    <property type="entry name" value="TRANSMEMBRANE PROTEIN 245"/>
    <property type="match status" value="1"/>
</dbReference>
<comment type="similarity">
    <text evidence="2">Belongs to the autoinducer-2 exporter (AI-2E) (TC 2.A.86) family.</text>
</comment>
<dbReference type="PATRIC" id="fig|1166018.3.peg.3810"/>
<feature type="transmembrane region" description="Helical" evidence="6">
    <location>
        <begin position="149"/>
        <end position="171"/>
    </location>
</feature>
<feature type="transmembrane region" description="Helical" evidence="6">
    <location>
        <begin position="21"/>
        <end position="38"/>
    </location>
</feature>
<keyword evidence="8" id="KW-1185">Reference proteome</keyword>
<dbReference type="GO" id="GO:0016020">
    <property type="term" value="C:membrane"/>
    <property type="evidence" value="ECO:0007669"/>
    <property type="project" value="UniProtKB-SubCell"/>
</dbReference>
<dbReference type="Pfam" id="PF01594">
    <property type="entry name" value="AI-2E_transport"/>
    <property type="match status" value="1"/>
</dbReference>
<dbReference type="HOGENOM" id="CLU_041771_0_0_10"/>
<keyword evidence="4 6" id="KW-1133">Transmembrane helix</keyword>
<dbReference type="EMBL" id="HE796683">
    <property type="protein sequence ID" value="CCH00071.1"/>
    <property type="molecule type" value="Genomic_DNA"/>
</dbReference>
<sequence length="369" mass="40669">MASTDTNTVTNTIYTPKQQRILLIASLLVLGGFIIAGLQGYVSAFFGAGILYVIFRPVFYGLVYKKKWNRTWVTSGIMFFSLFVIILPFLVLSLLLIDRIQYYSQHTDQILGLVKQAEQLTGFKITSQQNIQRMLQQGGTFASRQLPSLAGGALDFLVIIGLMLFTLFYMFSDEETFLSGLRKHLPFKRDTLRELGDQLKNNVNANVLGQGIVSFVQGVLTGLTLMVFGVPDAAFWGTVAFFLAFIPVLGTPLVWAPAGLIQLSQGNTTDGVGILLVGAIVITNIDNLLRIMLAKRMGDVHPLVTLAGIVIGVPIFGILGLVIGPTILSFFIVLMQVFARENQESRIEAAQDEATVRERAEEKAERTVR</sequence>
<dbReference type="AlphaFoldDB" id="I0K7G8"/>
<feature type="transmembrane region" description="Helical" evidence="6">
    <location>
        <begin position="305"/>
        <end position="338"/>
    </location>
</feature>
<dbReference type="STRING" id="1166018.FAES_2062"/>
<keyword evidence="3 6" id="KW-0812">Transmembrane</keyword>
<reference evidence="7 8" key="1">
    <citation type="journal article" date="2012" name="J. Bacteriol.">
        <title>Genome Sequence of Fibrella aestuarina BUZ 2T, a Filamentous Marine Bacterium.</title>
        <authorList>
            <person name="Filippini M."/>
            <person name="Qi W."/>
            <person name="Blom J."/>
            <person name="Goesmann A."/>
            <person name="Smits T.H."/>
            <person name="Bagheri H.C."/>
        </authorList>
    </citation>
    <scope>NUCLEOTIDE SEQUENCE [LARGE SCALE GENOMIC DNA]</scope>
    <source>
        <strain evidence="8">BUZ 2T</strain>
    </source>
</reference>
<feature type="transmembrane region" description="Helical" evidence="6">
    <location>
        <begin position="272"/>
        <end position="293"/>
    </location>
</feature>
<dbReference type="KEGG" id="fae:FAES_2062"/>
<dbReference type="eggNOG" id="COG0628">
    <property type="taxonomic scope" value="Bacteria"/>
</dbReference>
<dbReference type="InterPro" id="IPR002549">
    <property type="entry name" value="AI-2E-like"/>
</dbReference>
<evidence type="ECO:0000256" key="2">
    <source>
        <dbReference type="ARBA" id="ARBA00009773"/>
    </source>
</evidence>
<evidence type="ECO:0000313" key="8">
    <source>
        <dbReference type="Proteomes" id="UP000011058"/>
    </source>
</evidence>
<organism evidence="7 8">
    <name type="scientific">Fibrella aestuarina BUZ 2</name>
    <dbReference type="NCBI Taxonomy" id="1166018"/>
    <lineage>
        <taxon>Bacteria</taxon>
        <taxon>Pseudomonadati</taxon>
        <taxon>Bacteroidota</taxon>
        <taxon>Cytophagia</taxon>
        <taxon>Cytophagales</taxon>
        <taxon>Spirosomataceae</taxon>
        <taxon>Fibrella</taxon>
    </lineage>
</organism>
<feature type="transmembrane region" description="Helical" evidence="6">
    <location>
        <begin position="76"/>
        <end position="97"/>
    </location>
</feature>
<evidence type="ECO:0000256" key="6">
    <source>
        <dbReference type="SAM" id="Phobius"/>
    </source>
</evidence>
<comment type="subcellular location">
    <subcellularLocation>
        <location evidence="1">Membrane</location>
        <topology evidence="1">Multi-pass membrane protein</topology>
    </subcellularLocation>
</comment>
<keyword evidence="5 6" id="KW-0472">Membrane</keyword>